<dbReference type="AlphaFoldDB" id="A0AA88RF85"/>
<gene>
    <name evidence="7" type="ORF">RJ640_007706</name>
</gene>
<dbReference type="InterPro" id="IPR036396">
    <property type="entry name" value="Cyt_P450_sf"/>
</dbReference>
<keyword evidence="5" id="KW-0408">Iron</keyword>
<evidence type="ECO:0000256" key="5">
    <source>
        <dbReference type="ARBA" id="ARBA00023004"/>
    </source>
</evidence>
<name>A0AA88RF85_9ASTE</name>
<keyword evidence="8" id="KW-1185">Reference proteome</keyword>
<dbReference type="Proteomes" id="UP001187471">
    <property type="component" value="Unassembled WGS sequence"/>
</dbReference>
<evidence type="ECO:0008006" key="9">
    <source>
        <dbReference type="Google" id="ProtNLM"/>
    </source>
</evidence>
<accession>A0AA88RF85</accession>
<proteinExistence type="inferred from homology"/>
<organism evidence="7 8">
    <name type="scientific">Escallonia rubra</name>
    <dbReference type="NCBI Taxonomy" id="112253"/>
    <lineage>
        <taxon>Eukaryota</taxon>
        <taxon>Viridiplantae</taxon>
        <taxon>Streptophyta</taxon>
        <taxon>Embryophyta</taxon>
        <taxon>Tracheophyta</taxon>
        <taxon>Spermatophyta</taxon>
        <taxon>Magnoliopsida</taxon>
        <taxon>eudicotyledons</taxon>
        <taxon>Gunneridae</taxon>
        <taxon>Pentapetalae</taxon>
        <taxon>asterids</taxon>
        <taxon>campanulids</taxon>
        <taxon>Escalloniales</taxon>
        <taxon>Escalloniaceae</taxon>
        <taxon>Escallonia</taxon>
    </lineage>
</organism>
<keyword evidence="6" id="KW-0503">Monooxygenase</keyword>
<comment type="similarity">
    <text evidence="1">Belongs to the cytochrome P450 family.</text>
</comment>
<dbReference type="GO" id="GO:0005506">
    <property type="term" value="F:iron ion binding"/>
    <property type="evidence" value="ECO:0007669"/>
    <property type="project" value="InterPro"/>
</dbReference>
<dbReference type="GO" id="GO:0016705">
    <property type="term" value="F:oxidoreductase activity, acting on paired donors, with incorporation or reduction of molecular oxygen"/>
    <property type="evidence" value="ECO:0007669"/>
    <property type="project" value="InterPro"/>
</dbReference>
<dbReference type="Gene3D" id="1.10.630.10">
    <property type="entry name" value="Cytochrome P450"/>
    <property type="match status" value="1"/>
</dbReference>
<dbReference type="SUPFAM" id="SSF48264">
    <property type="entry name" value="Cytochrome P450"/>
    <property type="match status" value="1"/>
</dbReference>
<protein>
    <recommendedName>
        <fullName evidence="9">Cytochrome P450</fullName>
    </recommendedName>
</protein>
<dbReference type="Pfam" id="PF00067">
    <property type="entry name" value="p450"/>
    <property type="match status" value="1"/>
</dbReference>
<evidence type="ECO:0000256" key="3">
    <source>
        <dbReference type="ARBA" id="ARBA00022723"/>
    </source>
</evidence>
<evidence type="ECO:0000313" key="8">
    <source>
        <dbReference type="Proteomes" id="UP001187471"/>
    </source>
</evidence>
<sequence>MMLIDKQPACPEYGKRYTKLRFADGNVYLLFMYMIAKQWKGSKSKLPPEPKVLPLIGNIHQLIGSSFPHHALRELAKNYGPVMHLKLGELTAIITSSPEAAEAALKTHELSLAQRPLLVAEKAMSYDRFGAVFPPYANVKNLYNGITKR</sequence>
<keyword evidence="3" id="KW-0479">Metal-binding</keyword>
<evidence type="ECO:0000256" key="4">
    <source>
        <dbReference type="ARBA" id="ARBA00023002"/>
    </source>
</evidence>
<evidence type="ECO:0000256" key="2">
    <source>
        <dbReference type="ARBA" id="ARBA00022617"/>
    </source>
</evidence>
<dbReference type="PANTHER" id="PTHR47955:SF8">
    <property type="entry name" value="CYTOCHROME P450 71D11-LIKE"/>
    <property type="match status" value="1"/>
</dbReference>
<dbReference type="GO" id="GO:0004497">
    <property type="term" value="F:monooxygenase activity"/>
    <property type="evidence" value="ECO:0007669"/>
    <property type="project" value="UniProtKB-KW"/>
</dbReference>
<dbReference type="InterPro" id="IPR001128">
    <property type="entry name" value="Cyt_P450"/>
</dbReference>
<comment type="caution">
    <text evidence="7">The sequence shown here is derived from an EMBL/GenBank/DDBJ whole genome shotgun (WGS) entry which is preliminary data.</text>
</comment>
<keyword evidence="2" id="KW-0349">Heme</keyword>
<evidence type="ECO:0000256" key="6">
    <source>
        <dbReference type="ARBA" id="ARBA00023033"/>
    </source>
</evidence>
<reference evidence="7" key="1">
    <citation type="submission" date="2022-12" db="EMBL/GenBank/DDBJ databases">
        <title>Draft genome assemblies for two species of Escallonia (Escalloniales).</title>
        <authorList>
            <person name="Chanderbali A."/>
            <person name="Dervinis C."/>
            <person name="Anghel I."/>
            <person name="Soltis D."/>
            <person name="Soltis P."/>
            <person name="Zapata F."/>
        </authorList>
    </citation>
    <scope>NUCLEOTIDE SEQUENCE</scope>
    <source>
        <strain evidence="7">UCBG92.1500</strain>
        <tissue evidence="7">Leaf</tissue>
    </source>
</reference>
<dbReference type="EMBL" id="JAVXUO010000878">
    <property type="protein sequence ID" value="KAK2988413.1"/>
    <property type="molecule type" value="Genomic_DNA"/>
</dbReference>
<keyword evidence="4" id="KW-0560">Oxidoreductase</keyword>
<dbReference type="PANTHER" id="PTHR47955">
    <property type="entry name" value="CYTOCHROME P450 FAMILY 71 PROTEIN"/>
    <property type="match status" value="1"/>
</dbReference>
<dbReference type="GO" id="GO:0020037">
    <property type="term" value="F:heme binding"/>
    <property type="evidence" value="ECO:0007669"/>
    <property type="project" value="InterPro"/>
</dbReference>
<evidence type="ECO:0000256" key="1">
    <source>
        <dbReference type="ARBA" id="ARBA00010617"/>
    </source>
</evidence>
<evidence type="ECO:0000313" key="7">
    <source>
        <dbReference type="EMBL" id="KAK2988413.1"/>
    </source>
</evidence>